<keyword evidence="2" id="KW-1185">Reference proteome</keyword>
<protein>
    <submittedName>
        <fullName evidence="1">Uncharacterized protein</fullName>
    </submittedName>
</protein>
<evidence type="ECO:0000313" key="2">
    <source>
        <dbReference type="Proteomes" id="UP000215027"/>
    </source>
</evidence>
<dbReference type="Proteomes" id="UP000215027">
    <property type="component" value="Chromosome II"/>
</dbReference>
<dbReference type="AlphaFoldDB" id="A0A160T8B5"/>
<proteinExistence type="predicted"/>
<gene>
    <name evidence="1" type="ORF">CFX0092_B0748</name>
</gene>
<name>A0A160T8B5_9CHLR</name>
<dbReference type="EMBL" id="LN890656">
    <property type="protein sequence ID" value="CUS06282.1"/>
    <property type="molecule type" value="Genomic_DNA"/>
</dbReference>
<accession>A0A160T8B5</accession>
<sequence>MTLPPQPLYCTIQGRSDVTPAAPRAPGETTLLSFETGFFLSELLFAKPGFWFDFPFKKETKFSRKNSVSRR</sequence>
<evidence type="ECO:0000313" key="1">
    <source>
        <dbReference type="EMBL" id="CUS06282.1"/>
    </source>
</evidence>
<reference evidence="1" key="1">
    <citation type="submission" date="2016-01" db="EMBL/GenBank/DDBJ databases">
        <authorList>
            <person name="Mcilroy J.S."/>
            <person name="Karst M S."/>
            <person name="Albertsen M."/>
        </authorList>
    </citation>
    <scope>NUCLEOTIDE SEQUENCE</scope>
    <source>
        <strain evidence="1">Cfx-K</strain>
    </source>
</reference>
<dbReference type="KEGG" id="pbf:CFX0092_B0748"/>
<organism evidence="1 2">
    <name type="scientific">Candidatus Promineifilum breve</name>
    <dbReference type="NCBI Taxonomy" id="1806508"/>
    <lineage>
        <taxon>Bacteria</taxon>
        <taxon>Bacillati</taxon>
        <taxon>Chloroflexota</taxon>
        <taxon>Ardenticatenia</taxon>
        <taxon>Candidatus Promineifilales</taxon>
        <taxon>Candidatus Promineifilaceae</taxon>
        <taxon>Candidatus Promineifilum</taxon>
    </lineage>
</organism>